<accession>A0A0D2AC89</accession>
<dbReference type="Proteomes" id="UP000053342">
    <property type="component" value="Unassembled WGS sequence"/>
</dbReference>
<dbReference type="OrthoDB" id="5304367at2759"/>
<feature type="compositionally biased region" description="Basic and acidic residues" evidence="1">
    <location>
        <begin position="84"/>
        <end position="96"/>
    </location>
</feature>
<keyword evidence="2" id="KW-0812">Transmembrane</keyword>
<feature type="region of interest" description="Disordered" evidence="1">
    <location>
        <begin position="84"/>
        <end position="140"/>
    </location>
</feature>
<feature type="transmembrane region" description="Helical" evidence="2">
    <location>
        <begin position="12"/>
        <end position="33"/>
    </location>
</feature>
<evidence type="ECO:0000313" key="4">
    <source>
        <dbReference type="Proteomes" id="UP000053342"/>
    </source>
</evidence>
<dbReference type="HOGENOM" id="CLU_146824_1_0_1"/>
<name>A0A0D2AC89_9EURO</name>
<dbReference type="VEuPathDB" id="FungiDB:PV06_09899"/>
<organism evidence="3 4">
    <name type="scientific">Exophiala oligosperma</name>
    <dbReference type="NCBI Taxonomy" id="215243"/>
    <lineage>
        <taxon>Eukaryota</taxon>
        <taxon>Fungi</taxon>
        <taxon>Dikarya</taxon>
        <taxon>Ascomycota</taxon>
        <taxon>Pezizomycotina</taxon>
        <taxon>Eurotiomycetes</taxon>
        <taxon>Chaetothyriomycetidae</taxon>
        <taxon>Chaetothyriales</taxon>
        <taxon>Herpotrichiellaceae</taxon>
        <taxon>Exophiala</taxon>
    </lineage>
</organism>
<keyword evidence="2" id="KW-1133">Transmembrane helix</keyword>
<sequence>MAPKLKPRGSAWNARTITAPIAAVVMAGLLYTYSITSIRAAKRNAKLHREADGGQLDLRRESLRRHGVIDQVEGTSGLQLLKDARSADKQESKFMGDGKAQPLGTEQKEEVGAPRTNNESILEGYRAPGALKKSKDGLAE</sequence>
<protein>
    <submittedName>
        <fullName evidence="3">Uncharacterized protein</fullName>
    </submittedName>
</protein>
<evidence type="ECO:0000313" key="3">
    <source>
        <dbReference type="EMBL" id="KIW37921.1"/>
    </source>
</evidence>
<dbReference type="AlphaFoldDB" id="A0A0D2AC89"/>
<evidence type="ECO:0000256" key="2">
    <source>
        <dbReference type="SAM" id="Phobius"/>
    </source>
</evidence>
<proteinExistence type="predicted"/>
<evidence type="ECO:0000256" key="1">
    <source>
        <dbReference type="SAM" id="MobiDB-lite"/>
    </source>
</evidence>
<keyword evidence="2" id="KW-0472">Membrane</keyword>
<dbReference type="GeneID" id="27361973"/>
<dbReference type="EMBL" id="KN847342">
    <property type="protein sequence ID" value="KIW37921.1"/>
    <property type="molecule type" value="Genomic_DNA"/>
</dbReference>
<keyword evidence="4" id="KW-1185">Reference proteome</keyword>
<dbReference type="RefSeq" id="XP_016258137.1">
    <property type="nucleotide sequence ID" value="XM_016411383.1"/>
</dbReference>
<gene>
    <name evidence="3" type="ORF">PV06_09899</name>
</gene>
<reference evidence="3 4" key="1">
    <citation type="submission" date="2015-01" db="EMBL/GenBank/DDBJ databases">
        <title>The Genome Sequence of Exophiala oligosperma CBS72588.</title>
        <authorList>
            <consortium name="The Broad Institute Genomics Platform"/>
            <person name="Cuomo C."/>
            <person name="de Hoog S."/>
            <person name="Gorbushina A."/>
            <person name="Stielow B."/>
            <person name="Teixiera M."/>
            <person name="Abouelleil A."/>
            <person name="Chapman S.B."/>
            <person name="Priest M."/>
            <person name="Young S.K."/>
            <person name="Wortman J."/>
            <person name="Nusbaum C."/>
            <person name="Birren B."/>
        </authorList>
    </citation>
    <scope>NUCLEOTIDE SEQUENCE [LARGE SCALE GENOMIC DNA]</scope>
    <source>
        <strain evidence="3 4">CBS 72588</strain>
    </source>
</reference>